<feature type="chain" id="PRO_5010229914" evidence="9">
    <location>
        <begin position="27"/>
        <end position="385"/>
    </location>
</feature>
<feature type="region of interest" description="Disordered" evidence="7">
    <location>
        <begin position="239"/>
        <end position="289"/>
    </location>
</feature>
<evidence type="ECO:0000313" key="12">
    <source>
        <dbReference type="RefSeq" id="XP_007515900.1"/>
    </source>
</evidence>
<evidence type="ECO:0000256" key="3">
    <source>
        <dbReference type="ARBA" id="ARBA00022729"/>
    </source>
</evidence>
<evidence type="ECO:0000259" key="10">
    <source>
        <dbReference type="PROSITE" id="PS50986"/>
    </source>
</evidence>
<dbReference type="InParanoid" id="A0A1S2Z9D7"/>
<evidence type="ECO:0000256" key="2">
    <source>
        <dbReference type="ARBA" id="ARBA00022692"/>
    </source>
</evidence>
<feature type="domain" description="MANSC" evidence="10">
    <location>
        <begin position="33"/>
        <end position="117"/>
    </location>
</feature>
<keyword evidence="5 8" id="KW-0472">Membrane</keyword>
<comment type="subcellular location">
    <subcellularLocation>
        <location evidence="1">Membrane</location>
        <topology evidence="1">Single-pass type I membrane protein</topology>
    </subcellularLocation>
</comment>
<protein>
    <submittedName>
        <fullName evidence="12">MANSC domain-containing protein 1</fullName>
    </submittedName>
</protein>
<dbReference type="PANTHER" id="PTHR46876">
    <property type="entry name" value="LOW-DENSITY LIPOPROTEIN RECEPTOR-RELATED PROTEIN 11"/>
    <property type="match status" value="1"/>
</dbReference>
<evidence type="ECO:0000256" key="8">
    <source>
        <dbReference type="SAM" id="Phobius"/>
    </source>
</evidence>
<dbReference type="OrthoDB" id="10071013at2759"/>
<dbReference type="Pfam" id="PF07502">
    <property type="entry name" value="MANEC"/>
    <property type="match status" value="1"/>
</dbReference>
<feature type="signal peptide" evidence="9">
    <location>
        <begin position="1"/>
        <end position="26"/>
    </location>
</feature>
<dbReference type="PROSITE" id="PS50986">
    <property type="entry name" value="MANSC"/>
    <property type="match status" value="1"/>
</dbReference>
<evidence type="ECO:0000256" key="1">
    <source>
        <dbReference type="ARBA" id="ARBA00004479"/>
    </source>
</evidence>
<dbReference type="eggNOG" id="ENOG502RZBP">
    <property type="taxonomic scope" value="Eukaryota"/>
</dbReference>
<keyword evidence="11" id="KW-1185">Reference proteome</keyword>
<reference evidence="12" key="1">
    <citation type="submission" date="2025-08" db="UniProtKB">
        <authorList>
            <consortium name="RefSeq"/>
        </authorList>
    </citation>
    <scope>IDENTIFICATION</scope>
</reference>
<proteinExistence type="predicted"/>
<sequence>MLFRKGRSLMGPLAVLCLLALRLCAAHFCPVDSEENSVVDIQAALSKGIKGMEPMRVMTEHECMLYCCSSIKIAGNKLCNLMIYDTRKTSNQPNCYLFYCPSEEACPLKPAQGILTSRVYRDIPFPDRTGLAGHGPSSQAVTPSPRLLTGSWKPTDVSGRDVFSQTPECSEEPSELGPAMTQLPTHGEKGHRPSSAPRVQPSSTALVAASSSPLATTPKPMAVPSARAAAIAPVAHPLEAATPQPPSAPSSAASSHATEEVTLQASKVTSLVPKPSSQTPPDLDGPPDMVAWRESSRLALDTGHALSRVDSALVSAAVALGPGGGPLGVQAGFLLEKGLLLGSLLFGVLFLTISLVLLGRMLVESLRRKRYSRLDYLINGIYLDI</sequence>
<keyword evidence="4 8" id="KW-1133">Transmembrane helix</keyword>
<dbReference type="InterPro" id="IPR011106">
    <property type="entry name" value="MANSC_N"/>
</dbReference>
<evidence type="ECO:0000256" key="4">
    <source>
        <dbReference type="ARBA" id="ARBA00022989"/>
    </source>
</evidence>
<dbReference type="RefSeq" id="XP_007515900.1">
    <property type="nucleotide sequence ID" value="XM_007515838.3"/>
</dbReference>
<feature type="region of interest" description="Disordered" evidence="7">
    <location>
        <begin position="127"/>
        <end position="221"/>
    </location>
</feature>
<feature type="transmembrane region" description="Helical" evidence="8">
    <location>
        <begin position="339"/>
        <end position="363"/>
    </location>
</feature>
<dbReference type="CTD" id="54682"/>
<feature type="compositionally biased region" description="Polar residues" evidence="7">
    <location>
        <begin position="261"/>
        <end position="280"/>
    </location>
</feature>
<keyword evidence="6" id="KW-0325">Glycoprotein</keyword>
<feature type="compositionally biased region" description="Polar residues" evidence="7">
    <location>
        <begin position="200"/>
        <end position="215"/>
    </location>
</feature>
<dbReference type="STRING" id="9365.ENSEEUP00000005683"/>
<dbReference type="InterPro" id="IPR013980">
    <property type="entry name" value="MANSC_dom"/>
</dbReference>
<evidence type="ECO:0000256" key="5">
    <source>
        <dbReference type="ARBA" id="ARBA00023136"/>
    </source>
</evidence>
<dbReference type="AlphaFoldDB" id="A0A1S2Z9D7"/>
<gene>
    <name evidence="12" type="primary">MANSC1</name>
</gene>
<keyword evidence="2 8" id="KW-0812">Transmembrane</keyword>
<name>A0A1S2Z9D7_ERIEU</name>
<keyword evidence="3 9" id="KW-0732">Signal</keyword>
<dbReference type="Proteomes" id="UP001652624">
    <property type="component" value="Chromosome 7"/>
</dbReference>
<organism evidence="11 12">
    <name type="scientific">Erinaceus europaeus</name>
    <name type="common">Western European hedgehog</name>
    <dbReference type="NCBI Taxonomy" id="9365"/>
    <lineage>
        <taxon>Eukaryota</taxon>
        <taxon>Metazoa</taxon>
        <taxon>Chordata</taxon>
        <taxon>Craniata</taxon>
        <taxon>Vertebrata</taxon>
        <taxon>Euteleostomi</taxon>
        <taxon>Mammalia</taxon>
        <taxon>Eutheria</taxon>
        <taxon>Laurasiatheria</taxon>
        <taxon>Eulipotyphla</taxon>
        <taxon>Erinaceidae</taxon>
        <taxon>Erinaceinae</taxon>
        <taxon>Erinaceus</taxon>
    </lineage>
</organism>
<evidence type="ECO:0000256" key="6">
    <source>
        <dbReference type="ARBA" id="ARBA00023180"/>
    </source>
</evidence>
<dbReference type="GeneID" id="103107106"/>
<accession>A0A1S2Z9D7</accession>
<dbReference type="GO" id="GO:0016020">
    <property type="term" value="C:membrane"/>
    <property type="evidence" value="ECO:0007669"/>
    <property type="project" value="UniProtKB-SubCell"/>
</dbReference>
<dbReference type="PANTHER" id="PTHR46876:SF3">
    <property type="entry name" value="MANSC DOMAIN CONTAINING 1"/>
    <property type="match status" value="1"/>
</dbReference>
<evidence type="ECO:0000256" key="9">
    <source>
        <dbReference type="SAM" id="SignalP"/>
    </source>
</evidence>
<dbReference type="SMART" id="SM00765">
    <property type="entry name" value="MANEC"/>
    <property type="match status" value="1"/>
</dbReference>
<dbReference type="FunCoup" id="A0A1S2Z9D7">
    <property type="interactions" value="70"/>
</dbReference>
<evidence type="ECO:0000256" key="7">
    <source>
        <dbReference type="SAM" id="MobiDB-lite"/>
    </source>
</evidence>
<evidence type="ECO:0000313" key="11">
    <source>
        <dbReference type="Proteomes" id="UP001652624"/>
    </source>
</evidence>